<comment type="caution">
    <text evidence="1">The sequence shown here is derived from an EMBL/GenBank/DDBJ whole genome shotgun (WGS) entry which is preliminary data.</text>
</comment>
<name>A0ABU2J6I1_9ACTN</name>
<protein>
    <recommendedName>
        <fullName evidence="3">DUF2191 domain-containing protein</fullName>
    </recommendedName>
</protein>
<evidence type="ECO:0000313" key="2">
    <source>
        <dbReference type="Proteomes" id="UP001183176"/>
    </source>
</evidence>
<keyword evidence="2" id="KW-1185">Reference proteome</keyword>
<dbReference type="RefSeq" id="WP_311421460.1">
    <property type="nucleotide sequence ID" value="NZ_JAVREH010000002.1"/>
</dbReference>
<accession>A0ABU2J6I1</accession>
<organism evidence="1 2">
    <name type="scientific">Jatrophihabitans lederbergiae</name>
    <dbReference type="NCBI Taxonomy" id="3075547"/>
    <lineage>
        <taxon>Bacteria</taxon>
        <taxon>Bacillati</taxon>
        <taxon>Actinomycetota</taxon>
        <taxon>Actinomycetes</taxon>
        <taxon>Jatrophihabitantales</taxon>
        <taxon>Jatrophihabitantaceae</taxon>
        <taxon>Jatrophihabitans</taxon>
    </lineage>
</organism>
<reference evidence="2" key="1">
    <citation type="submission" date="2023-07" db="EMBL/GenBank/DDBJ databases">
        <title>30 novel species of actinomycetes from the DSMZ collection.</title>
        <authorList>
            <person name="Nouioui I."/>
        </authorList>
    </citation>
    <scope>NUCLEOTIDE SEQUENCE [LARGE SCALE GENOMIC DNA]</scope>
    <source>
        <strain evidence="2">DSM 44399</strain>
    </source>
</reference>
<proteinExistence type="predicted"/>
<evidence type="ECO:0000313" key="1">
    <source>
        <dbReference type="EMBL" id="MDT0260308.1"/>
    </source>
</evidence>
<sequence length="87" mass="9453">MKTSMDIAEPLWSEVKQLARQRGTTTKSLVEQALSRLLAEAAGEGSTTFRLRDVSFGTGGVTAEFAGAGWEQLRDAIYPSPVEPQPR</sequence>
<gene>
    <name evidence="1" type="ORF">RM423_02755</name>
</gene>
<dbReference type="EMBL" id="JAVREH010000002">
    <property type="protein sequence ID" value="MDT0260308.1"/>
    <property type="molecule type" value="Genomic_DNA"/>
</dbReference>
<evidence type="ECO:0008006" key="3">
    <source>
        <dbReference type="Google" id="ProtNLM"/>
    </source>
</evidence>
<dbReference type="Proteomes" id="UP001183176">
    <property type="component" value="Unassembled WGS sequence"/>
</dbReference>